<accession>A0A2J6R457</accession>
<comment type="similarity">
    <text evidence="5">Belongs to the cytochrome P450 family.</text>
</comment>
<dbReference type="InterPro" id="IPR050121">
    <property type="entry name" value="Cytochrome_P450_monoxygenase"/>
</dbReference>
<dbReference type="EMBL" id="KZ613956">
    <property type="protein sequence ID" value="PMD33301.1"/>
    <property type="molecule type" value="Genomic_DNA"/>
</dbReference>
<dbReference type="PRINTS" id="PR00463">
    <property type="entry name" value="EP450I"/>
</dbReference>
<dbReference type="PRINTS" id="PR00385">
    <property type="entry name" value="P450"/>
</dbReference>
<dbReference type="InterPro" id="IPR036396">
    <property type="entry name" value="Cyt_P450_sf"/>
</dbReference>
<keyword evidence="6" id="KW-1133">Transmembrane helix</keyword>
<dbReference type="InterPro" id="IPR017972">
    <property type="entry name" value="Cyt_P450_CS"/>
</dbReference>
<evidence type="ECO:0000313" key="8">
    <source>
        <dbReference type="Proteomes" id="UP000235786"/>
    </source>
</evidence>
<dbReference type="InterPro" id="IPR002401">
    <property type="entry name" value="Cyt_P450_E_grp-I"/>
</dbReference>
<name>A0A2J6R457_HYAVF</name>
<dbReference type="GO" id="GO:0020037">
    <property type="term" value="F:heme binding"/>
    <property type="evidence" value="ECO:0007669"/>
    <property type="project" value="InterPro"/>
</dbReference>
<proteinExistence type="inferred from homology"/>
<comment type="cofactor">
    <cofactor evidence="1 4">
        <name>heme</name>
        <dbReference type="ChEBI" id="CHEBI:30413"/>
    </cofactor>
</comment>
<dbReference type="GO" id="GO:0004497">
    <property type="term" value="F:monooxygenase activity"/>
    <property type="evidence" value="ECO:0007669"/>
    <property type="project" value="UniProtKB-KW"/>
</dbReference>
<dbReference type="AlphaFoldDB" id="A0A2J6R457"/>
<dbReference type="Pfam" id="PF00067">
    <property type="entry name" value="p450"/>
    <property type="match status" value="1"/>
</dbReference>
<gene>
    <name evidence="7" type="ORF">L207DRAFT_547969</name>
</gene>
<reference evidence="7 8" key="1">
    <citation type="submission" date="2016-04" db="EMBL/GenBank/DDBJ databases">
        <title>A degradative enzymes factory behind the ericoid mycorrhizal symbiosis.</title>
        <authorList>
            <consortium name="DOE Joint Genome Institute"/>
            <person name="Martino E."/>
            <person name="Morin E."/>
            <person name="Grelet G."/>
            <person name="Kuo A."/>
            <person name="Kohler A."/>
            <person name="Daghino S."/>
            <person name="Barry K."/>
            <person name="Choi C."/>
            <person name="Cichocki N."/>
            <person name="Clum A."/>
            <person name="Copeland A."/>
            <person name="Hainaut M."/>
            <person name="Haridas S."/>
            <person name="Labutti K."/>
            <person name="Lindquist E."/>
            <person name="Lipzen A."/>
            <person name="Khouja H.-R."/>
            <person name="Murat C."/>
            <person name="Ohm R."/>
            <person name="Olson A."/>
            <person name="Spatafora J."/>
            <person name="Veneault-Fourrey C."/>
            <person name="Henrissat B."/>
            <person name="Grigoriev I."/>
            <person name="Martin F."/>
            <person name="Perotto S."/>
        </authorList>
    </citation>
    <scope>NUCLEOTIDE SEQUENCE [LARGE SCALE GENOMIC DNA]</scope>
    <source>
        <strain evidence="7 8">F</strain>
    </source>
</reference>
<evidence type="ECO:0000256" key="6">
    <source>
        <dbReference type="SAM" id="Phobius"/>
    </source>
</evidence>
<keyword evidence="6" id="KW-0812">Transmembrane</keyword>
<sequence length="505" mass="56979">MALLNPQNSLFLVLISFCSLPALYLIYSTFRALSSPLRGIPGPFLARFTRFWKLREIYKGSFEKTNIKLHQKYGQIVRIAPNEYSIDDPEAVKIIYGLGSKFVKSPWYIASGNADPHAPKDLFTDRNPTRHAANRRKVASAYSMTALAQLEPFVDECSSILRTSFVEFANQKKTINMAHWMQCYAFDVVGEITVAKRFGFLNAGEDIDGIMRDIHKYLIHASHVGVYSELHRPISKVLSLFRRSKGISATMQFTQNQLQSRLSKMDIENIDSKGDFLSKLLRLHADNPEKVTMTDVFMTCMTNIGAGSDTTGISLSAVIYYLCKYPEVMRKLRNEIDGLAEKGEISDPVTFAQAQRMPYLQAVLKEALRMHPATGLPLGRVVPEGGAVIARKMFPAGAVVGVNSWVAHANTDVFGLDASVFRPERWLVDKDRYNGMDKYFFAFGMGSRTCIGKNISLLEMTKLIPQLVRNFDFELAEPGADWKTVNVWFVKQTNFNCRIKLRTSL</sequence>
<protein>
    <submittedName>
        <fullName evidence="7">Cytochrome P450 family protein</fullName>
    </submittedName>
</protein>
<feature type="transmembrane region" description="Helical" evidence="6">
    <location>
        <begin position="9"/>
        <end position="27"/>
    </location>
</feature>
<dbReference type="SUPFAM" id="SSF48264">
    <property type="entry name" value="Cytochrome P450"/>
    <property type="match status" value="1"/>
</dbReference>
<dbReference type="STRING" id="1149755.A0A2J6R457"/>
<dbReference type="Proteomes" id="UP000235786">
    <property type="component" value="Unassembled WGS sequence"/>
</dbReference>
<organism evidence="7 8">
    <name type="scientific">Hyaloscypha variabilis (strain UAMH 11265 / GT02V1 / F)</name>
    <name type="common">Meliniomyces variabilis</name>
    <dbReference type="NCBI Taxonomy" id="1149755"/>
    <lineage>
        <taxon>Eukaryota</taxon>
        <taxon>Fungi</taxon>
        <taxon>Dikarya</taxon>
        <taxon>Ascomycota</taxon>
        <taxon>Pezizomycotina</taxon>
        <taxon>Leotiomycetes</taxon>
        <taxon>Helotiales</taxon>
        <taxon>Hyaloscyphaceae</taxon>
        <taxon>Hyaloscypha</taxon>
        <taxon>Hyaloscypha variabilis</taxon>
    </lineage>
</organism>
<dbReference type="PANTHER" id="PTHR24305:SF190">
    <property type="entry name" value="P450, PUTATIVE (EUROFUNG)-RELATED"/>
    <property type="match status" value="1"/>
</dbReference>
<dbReference type="OrthoDB" id="3934656at2759"/>
<keyword evidence="5" id="KW-0560">Oxidoreductase</keyword>
<keyword evidence="3 4" id="KW-0408">Iron</keyword>
<keyword evidence="5" id="KW-0503">Monooxygenase</keyword>
<keyword evidence="6" id="KW-0472">Membrane</keyword>
<evidence type="ECO:0000256" key="1">
    <source>
        <dbReference type="ARBA" id="ARBA00001971"/>
    </source>
</evidence>
<keyword evidence="2 4" id="KW-0479">Metal-binding</keyword>
<dbReference type="Gene3D" id="1.10.630.10">
    <property type="entry name" value="Cytochrome P450"/>
    <property type="match status" value="1"/>
</dbReference>
<evidence type="ECO:0000256" key="2">
    <source>
        <dbReference type="ARBA" id="ARBA00022723"/>
    </source>
</evidence>
<dbReference type="PROSITE" id="PS00086">
    <property type="entry name" value="CYTOCHROME_P450"/>
    <property type="match status" value="1"/>
</dbReference>
<dbReference type="FunFam" id="1.10.630.10:FF:000050">
    <property type="entry name" value="Cytochrome P450 monooxygenase"/>
    <property type="match status" value="1"/>
</dbReference>
<keyword evidence="4 5" id="KW-0349">Heme</keyword>
<dbReference type="GO" id="GO:0016705">
    <property type="term" value="F:oxidoreductase activity, acting on paired donors, with incorporation or reduction of molecular oxygen"/>
    <property type="evidence" value="ECO:0007669"/>
    <property type="project" value="InterPro"/>
</dbReference>
<evidence type="ECO:0000313" key="7">
    <source>
        <dbReference type="EMBL" id="PMD33301.1"/>
    </source>
</evidence>
<dbReference type="PANTHER" id="PTHR24305">
    <property type="entry name" value="CYTOCHROME P450"/>
    <property type="match status" value="1"/>
</dbReference>
<evidence type="ECO:0000256" key="3">
    <source>
        <dbReference type="ARBA" id="ARBA00023004"/>
    </source>
</evidence>
<evidence type="ECO:0000256" key="4">
    <source>
        <dbReference type="PIRSR" id="PIRSR602401-1"/>
    </source>
</evidence>
<dbReference type="InterPro" id="IPR001128">
    <property type="entry name" value="Cyt_P450"/>
</dbReference>
<evidence type="ECO:0000256" key="5">
    <source>
        <dbReference type="RuleBase" id="RU000461"/>
    </source>
</evidence>
<keyword evidence="8" id="KW-1185">Reference proteome</keyword>
<dbReference type="CDD" id="cd11060">
    <property type="entry name" value="CYP57A1-like"/>
    <property type="match status" value="1"/>
</dbReference>
<dbReference type="GO" id="GO:0005506">
    <property type="term" value="F:iron ion binding"/>
    <property type="evidence" value="ECO:0007669"/>
    <property type="project" value="InterPro"/>
</dbReference>
<feature type="binding site" description="axial binding residue" evidence="4">
    <location>
        <position position="450"/>
    </location>
    <ligand>
        <name>heme</name>
        <dbReference type="ChEBI" id="CHEBI:30413"/>
    </ligand>
    <ligandPart>
        <name>Fe</name>
        <dbReference type="ChEBI" id="CHEBI:18248"/>
    </ligandPart>
</feature>